<dbReference type="CDD" id="cd02933">
    <property type="entry name" value="OYE_like_FMN"/>
    <property type="match status" value="1"/>
</dbReference>
<dbReference type="GO" id="GO:0016628">
    <property type="term" value="F:oxidoreductase activity, acting on the CH-CH group of donors, NAD or NADP as acceptor"/>
    <property type="evidence" value="ECO:0007669"/>
    <property type="project" value="UniProtKB-ARBA"/>
</dbReference>
<dbReference type="GO" id="GO:0005829">
    <property type="term" value="C:cytosol"/>
    <property type="evidence" value="ECO:0007669"/>
    <property type="project" value="UniProtKB-ARBA"/>
</dbReference>
<dbReference type="PANTHER" id="PTHR22893:SF91">
    <property type="entry name" value="NADPH DEHYDROGENASE 2-RELATED"/>
    <property type="match status" value="1"/>
</dbReference>
<dbReference type="InterPro" id="IPR001155">
    <property type="entry name" value="OxRdtase_FMN_N"/>
</dbReference>
<evidence type="ECO:0000313" key="6">
    <source>
        <dbReference type="Proteomes" id="UP001378188"/>
    </source>
</evidence>
<organism evidence="5 6">
    <name type="scientific">Microbaculum marinum</name>
    <dbReference type="NCBI Taxonomy" id="1764581"/>
    <lineage>
        <taxon>Bacteria</taxon>
        <taxon>Pseudomonadati</taxon>
        <taxon>Pseudomonadota</taxon>
        <taxon>Alphaproteobacteria</taxon>
        <taxon>Hyphomicrobiales</taxon>
        <taxon>Tepidamorphaceae</taxon>
        <taxon>Microbaculum</taxon>
    </lineage>
</organism>
<protein>
    <submittedName>
        <fullName evidence="5">Alkene reductase</fullName>
    </submittedName>
</protein>
<dbReference type="PANTHER" id="PTHR22893">
    <property type="entry name" value="NADH OXIDOREDUCTASE-RELATED"/>
    <property type="match status" value="1"/>
</dbReference>
<feature type="domain" description="NADH:flavin oxidoreductase/NADH oxidase N-terminal" evidence="4">
    <location>
        <begin position="23"/>
        <end position="350"/>
    </location>
</feature>
<keyword evidence="3" id="KW-0560">Oxidoreductase</keyword>
<evidence type="ECO:0000256" key="3">
    <source>
        <dbReference type="ARBA" id="ARBA00023002"/>
    </source>
</evidence>
<dbReference type="Proteomes" id="UP001378188">
    <property type="component" value="Unassembled WGS sequence"/>
</dbReference>
<evidence type="ECO:0000259" key="4">
    <source>
        <dbReference type="Pfam" id="PF00724"/>
    </source>
</evidence>
<dbReference type="Gene3D" id="3.20.20.70">
    <property type="entry name" value="Aldolase class I"/>
    <property type="match status" value="1"/>
</dbReference>
<dbReference type="AlphaFoldDB" id="A0AAW9RFV6"/>
<reference evidence="5 6" key="1">
    <citation type="submission" date="2024-02" db="EMBL/GenBank/DDBJ databases">
        <title>Genome analysis and characterization of Microbaculum marinisediminis sp. nov., isolated from marine sediment.</title>
        <authorList>
            <person name="Du Z.-J."/>
            <person name="Ye Y.-Q."/>
            <person name="Zhang Z.-R."/>
            <person name="Yuan S.-M."/>
            <person name="Zhang X.-Y."/>
        </authorList>
    </citation>
    <scope>NUCLEOTIDE SEQUENCE [LARGE SCALE GENOMIC DNA]</scope>
    <source>
        <strain evidence="5 6">SDUM1044001</strain>
    </source>
</reference>
<evidence type="ECO:0000256" key="2">
    <source>
        <dbReference type="ARBA" id="ARBA00005979"/>
    </source>
</evidence>
<accession>A0AAW9RFV6</accession>
<dbReference type="GO" id="GO:0010181">
    <property type="term" value="F:FMN binding"/>
    <property type="evidence" value="ECO:0007669"/>
    <property type="project" value="InterPro"/>
</dbReference>
<comment type="caution">
    <text evidence="5">The sequence shown here is derived from an EMBL/GenBank/DDBJ whole genome shotgun (WGS) entry which is preliminary data.</text>
</comment>
<evidence type="ECO:0000313" key="5">
    <source>
        <dbReference type="EMBL" id="MEJ8571127.1"/>
    </source>
</evidence>
<dbReference type="EMBL" id="JAZHOF010000002">
    <property type="protein sequence ID" value="MEJ8571127.1"/>
    <property type="molecule type" value="Genomic_DNA"/>
</dbReference>
<sequence>MHRGGRLSIAGRRQRNGSRTLTLFDPVDLGTLALKSRIVMAPMTRNRAGPGNVPGPLAATYYAQRASAGLVITEATQVAPEGQGYPDTPGLHSTEQTDGWRRVVDAVHEAGAPIVAQLFHVGRISHPLFQPERRLPVAPSPIRPAGSCYGPDWTKIPYETPAELDRGGIDRIVRQFGAAAANARAAGFDGVEIHAGNGYLVDQFLRDGTNRRSDGYGGPPENRARFLVEILEAVTAAWGGGDRIGVRLSPWNGYNDMADSDPAAAFPRFGGAVAGFGLAYVHVIEPADAGTPIARRISAAAGAPLIVNGGHDGASAARAVAAGAADAVSFARWYIANPDLPARLRAGLPLAEPDKATIYGGGAKGYTDYPPAG</sequence>
<dbReference type="InterPro" id="IPR045247">
    <property type="entry name" value="Oye-like"/>
</dbReference>
<proteinExistence type="inferred from homology"/>
<comment type="cofactor">
    <cofactor evidence="1">
        <name>FMN</name>
        <dbReference type="ChEBI" id="CHEBI:58210"/>
    </cofactor>
</comment>
<dbReference type="SUPFAM" id="SSF51395">
    <property type="entry name" value="FMN-linked oxidoreductases"/>
    <property type="match status" value="1"/>
</dbReference>
<dbReference type="InterPro" id="IPR013785">
    <property type="entry name" value="Aldolase_TIM"/>
</dbReference>
<name>A0AAW9RFV6_9HYPH</name>
<dbReference type="RefSeq" id="WP_340328810.1">
    <property type="nucleotide sequence ID" value="NZ_JAZHOF010000002.1"/>
</dbReference>
<dbReference type="FunFam" id="3.20.20.70:FF:000059">
    <property type="entry name" value="N-ethylmaleimide reductase, FMN-linked"/>
    <property type="match status" value="1"/>
</dbReference>
<keyword evidence="6" id="KW-1185">Reference proteome</keyword>
<gene>
    <name evidence="5" type="ORF">V3328_06565</name>
</gene>
<dbReference type="Pfam" id="PF00724">
    <property type="entry name" value="Oxidored_FMN"/>
    <property type="match status" value="1"/>
</dbReference>
<comment type="similarity">
    <text evidence="2">Belongs to the NADH:flavin oxidoreductase/NADH oxidase family.</text>
</comment>
<evidence type="ECO:0000256" key="1">
    <source>
        <dbReference type="ARBA" id="ARBA00001917"/>
    </source>
</evidence>